<feature type="region of interest" description="Disordered" evidence="1">
    <location>
        <begin position="145"/>
        <end position="167"/>
    </location>
</feature>
<dbReference type="Proteomes" id="UP000034711">
    <property type="component" value="Unassembled WGS sequence"/>
</dbReference>
<protein>
    <submittedName>
        <fullName evidence="3">Uncharacterized protein</fullName>
    </submittedName>
</protein>
<gene>
    <name evidence="3" type="ORF">UY77_C0011G0015</name>
</gene>
<name>A0A0G1ZWW8_9BACT</name>
<evidence type="ECO:0000313" key="4">
    <source>
        <dbReference type="Proteomes" id="UP000034711"/>
    </source>
</evidence>
<keyword evidence="2" id="KW-0812">Transmembrane</keyword>
<dbReference type="AlphaFoldDB" id="A0A0G1ZWW8"/>
<keyword evidence="2" id="KW-1133">Transmembrane helix</keyword>
<feature type="transmembrane region" description="Helical" evidence="2">
    <location>
        <begin position="16"/>
        <end position="34"/>
    </location>
</feature>
<keyword evidence="2" id="KW-0472">Membrane</keyword>
<evidence type="ECO:0000256" key="2">
    <source>
        <dbReference type="SAM" id="Phobius"/>
    </source>
</evidence>
<dbReference type="EMBL" id="LCRI01000011">
    <property type="protein sequence ID" value="KKW32887.1"/>
    <property type="molecule type" value="Genomic_DNA"/>
</dbReference>
<organism evidence="3 4">
    <name type="scientific">Candidatus Uhrbacteria bacterium GW2011_GWA2_53_10</name>
    <dbReference type="NCBI Taxonomy" id="1618980"/>
    <lineage>
        <taxon>Bacteria</taxon>
        <taxon>Candidatus Uhriibacteriota</taxon>
    </lineage>
</organism>
<evidence type="ECO:0000313" key="3">
    <source>
        <dbReference type="EMBL" id="KKW32887.1"/>
    </source>
</evidence>
<feature type="compositionally biased region" description="Basic and acidic residues" evidence="1">
    <location>
        <begin position="145"/>
        <end position="155"/>
    </location>
</feature>
<proteinExistence type="predicted"/>
<comment type="caution">
    <text evidence="3">The sequence shown here is derived from an EMBL/GenBank/DDBJ whole genome shotgun (WGS) entry which is preliminary data.</text>
</comment>
<accession>A0A0G1ZWW8</accession>
<reference evidence="3 4" key="1">
    <citation type="journal article" date="2015" name="Nature">
        <title>rRNA introns, odd ribosomes, and small enigmatic genomes across a large radiation of phyla.</title>
        <authorList>
            <person name="Brown C.T."/>
            <person name="Hug L.A."/>
            <person name="Thomas B.C."/>
            <person name="Sharon I."/>
            <person name="Castelle C.J."/>
            <person name="Singh A."/>
            <person name="Wilkins M.J."/>
            <person name="Williams K.H."/>
            <person name="Banfield J.F."/>
        </authorList>
    </citation>
    <scope>NUCLEOTIDE SEQUENCE [LARGE SCALE GENOMIC DNA]</scope>
</reference>
<sequence length="167" mass="18494">MIDGQGIFFATVREKWLHILCGVVIVAALGWWGIGLSREKAVRASAPGAIAPAEPDAGTSVPVALTPAEAPAYALSTPPEWITDAEGLLTKFEVQVTSNGTPYYLFLYLTDKAEEVQQMYWTTSIMRFDPPRLPKMGDTFRIERTKDAEHPDPRYLYRVKPTPSPSP</sequence>
<evidence type="ECO:0000256" key="1">
    <source>
        <dbReference type="SAM" id="MobiDB-lite"/>
    </source>
</evidence>